<feature type="compositionally biased region" description="Basic and acidic residues" evidence="1">
    <location>
        <begin position="10"/>
        <end position="22"/>
    </location>
</feature>
<feature type="compositionally biased region" description="Basic and acidic residues" evidence="1">
    <location>
        <begin position="74"/>
        <end position="86"/>
    </location>
</feature>
<reference evidence="2" key="1">
    <citation type="submission" date="2021-06" db="EMBL/GenBank/DDBJ databases">
        <authorList>
            <person name="Kallberg Y."/>
            <person name="Tangrot J."/>
            <person name="Rosling A."/>
        </authorList>
    </citation>
    <scope>NUCLEOTIDE SEQUENCE</scope>
    <source>
        <strain evidence="2">UK204</strain>
    </source>
</reference>
<evidence type="ECO:0000256" key="1">
    <source>
        <dbReference type="SAM" id="MobiDB-lite"/>
    </source>
</evidence>
<protein>
    <submittedName>
        <fullName evidence="2">15261_t:CDS:1</fullName>
    </submittedName>
</protein>
<accession>A0A9N9DS74</accession>
<keyword evidence="3" id="KW-1185">Reference proteome</keyword>
<evidence type="ECO:0000313" key="2">
    <source>
        <dbReference type="EMBL" id="CAG8649002.1"/>
    </source>
</evidence>
<comment type="caution">
    <text evidence="2">The sequence shown here is derived from an EMBL/GenBank/DDBJ whole genome shotgun (WGS) entry which is preliminary data.</text>
</comment>
<sequence>MSLSFLSRCVTHDQKHQRKSEEAESESTSETSRKASKKQKTVVAPERCSECIFRQYSDLTRAAKSLRISSGSDSRSRSSYDLKDLPSDASKFTEEDIVALNAIFKPADDDKIIMPDVEVTDPSSQYLLPDISRDVLKKQNFDVRMLNTTDKF</sequence>
<feature type="region of interest" description="Disordered" evidence="1">
    <location>
        <begin position="66"/>
        <end position="86"/>
    </location>
</feature>
<dbReference type="EMBL" id="CAJVPQ010004319">
    <property type="protein sequence ID" value="CAG8649002.1"/>
    <property type="molecule type" value="Genomic_DNA"/>
</dbReference>
<feature type="non-terminal residue" evidence="2">
    <location>
        <position position="152"/>
    </location>
</feature>
<dbReference type="Proteomes" id="UP000789570">
    <property type="component" value="Unassembled WGS sequence"/>
</dbReference>
<gene>
    <name evidence="2" type="ORF">FCALED_LOCUS10963</name>
</gene>
<organism evidence="2 3">
    <name type="scientific">Funneliformis caledonium</name>
    <dbReference type="NCBI Taxonomy" id="1117310"/>
    <lineage>
        <taxon>Eukaryota</taxon>
        <taxon>Fungi</taxon>
        <taxon>Fungi incertae sedis</taxon>
        <taxon>Mucoromycota</taxon>
        <taxon>Glomeromycotina</taxon>
        <taxon>Glomeromycetes</taxon>
        <taxon>Glomerales</taxon>
        <taxon>Glomeraceae</taxon>
        <taxon>Funneliformis</taxon>
    </lineage>
</organism>
<evidence type="ECO:0000313" key="3">
    <source>
        <dbReference type="Proteomes" id="UP000789570"/>
    </source>
</evidence>
<dbReference type="OrthoDB" id="2421681at2759"/>
<name>A0A9N9DS74_9GLOM</name>
<proteinExistence type="predicted"/>
<dbReference type="AlphaFoldDB" id="A0A9N9DS74"/>
<feature type="region of interest" description="Disordered" evidence="1">
    <location>
        <begin position="1"/>
        <end position="43"/>
    </location>
</feature>